<dbReference type="Proteomes" id="UP000419138">
    <property type="component" value="Unassembled WGS sequence"/>
</dbReference>
<accession>A0A646KJ41</accession>
<keyword evidence="1 4" id="KW-0489">Methyltransferase</keyword>
<evidence type="ECO:0000313" key="4">
    <source>
        <dbReference type="EMBL" id="MQT02284.1"/>
    </source>
</evidence>
<organism evidence="4 5">
    <name type="scientific">Streptomyces jumonjinensis</name>
    <dbReference type="NCBI Taxonomy" id="1945"/>
    <lineage>
        <taxon>Bacteria</taxon>
        <taxon>Bacillati</taxon>
        <taxon>Actinomycetota</taxon>
        <taxon>Actinomycetes</taxon>
        <taxon>Kitasatosporales</taxon>
        <taxon>Streptomycetaceae</taxon>
        <taxon>Streptomyces</taxon>
    </lineage>
</organism>
<keyword evidence="2 4" id="KW-0808">Transferase</keyword>
<gene>
    <name evidence="4" type="ORF">FF041_19365</name>
</gene>
<dbReference type="GO" id="GO:0008757">
    <property type="term" value="F:S-adenosylmethionine-dependent methyltransferase activity"/>
    <property type="evidence" value="ECO:0007669"/>
    <property type="project" value="TreeGrafter"/>
</dbReference>
<dbReference type="GO" id="GO:0032259">
    <property type="term" value="P:methylation"/>
    <property type="evidence" value="ECO:0007669"/>
    <property type="project" value="UniProtKB-KW"/>
</dbReference>
<dbReference type="InterPro" id="IPR029063">
    <property type="entry name" value="SAM-dependent_MTases_sf"/>
</dbReference>
<dbReference type="AlphaFoldDB" id="A0A646KJ41"/>
<evidence type="ECO:0000256" key="2">
    <source>
        <dbReference type="ARBA" id="ARBA00022679"/>
    </source>
</evidence>
<dbReference type="RefSeq" id="WP_153523937.1">
    <property type="nucleotide sequence ID" value="NZ_JBEPDZ010000005.1"/>
</dbReference>
<name>A0A646KJ41_STRJU</name>
<evidence type="ECO:0000313" key="5">
    <source>
        <dbReference type="Proteomes" id="UP000419138"/>
    </source>
</evidence>
<proteinExistence type="predicted"/>
<dbReference type="SUPFAM" id="SSF53335">
    <property type="entry name" value="S-adenosyl-L-methionine-dependent methyltransferases"/>
    <property type="match status" value="1"/>
</dbReference>
<dbReference type="GO" id="GO:0035657">
    <property type="term" value="C:eRF1 methyltransferase complex"/>
    <property type="evidence" value="ECO:0007669"/>
    <property type="project" value="TreeGrafter"/>
</dbReference>
<dbReference type="GO" id="GO:0008276">
    <property type="term" value="F:protein methyltransferase activity"/>
    <property type="evidence" value="ECO:0007669"/>
    <property type="project" value="TreeGrafter"/>
</dbReference>
<keyword evidence="3" id="KW-0949">S-adenosyl-L-methionine</keyword>
<evidence type="ECO:0000256" key="1">
    <source>
        <dbReference type="ARBA" id="ARBA00022603"/>
    </source>
</evidence>
<dbReference type="OrthoDB" id="267914at2"/>
<dbReference type="CDD" id="cd02440">
    <property type="entry name" value="AdoMet_MTases"/>
    <property type="match status" value="1"/>
</dbReference>
<keyword evidence="5" id="KW-1185">Reference proteome</keyword>
<dbReference type="Gene3D" id="3.40.50.150">
    <property type="entry name" value="Vaccinia Virus protein VP39"/>
    <property type="match status" value="1"/>
</dbReference>
<dbReference type="EMBL" id="VCLA01000150">
    <property type="protein sequence ID" value="MQT02284.1"/>
    <property type="molecule type" value="Genomic_DNA"/>
</dbReference>
<dbReference type="InterPro" id="IPR052190">
    <property type="entry name" value="Euk-Arch_PrmC-MTase"/>
</dbReference>
<dbReference type="PANTHER" id="PTHR45875:SF1">
    <property type="entry name" value="METHYLTRANSFERASE N6AMT1"/>
    <property type="match status" value="1"/>
</dbReference>
<reference evidence="4 5" key="1">
    <citation type="submission" date="2019-05" db="EMBL/GenBank/DDBJ databases">
        <title>Comparative genomics and metabolomics analyses of clavulanic acid producing Streptomyces species provides insight into specialized metabolism and evolution of beta-lactam biosynthetic gene clusters.</title>
        <authorList>
            <person name="Moore M.A."/>
            <person name="Cruz-Morales P."/>
            <person name="Barona Gomez F."/>
            <person name="Kapil T."/>
        </authorList>
    </citation>
    <scope>NUCLEOTIDE SEQUENCE [LARGE SCALE GENOMIC DNA]</scope>
    <source>
        <strain evidence="4 5">NRRL 5741</strain>
    </source>
</reference>
<dbReference type="Pfam" id="PF06325">
    <property type="entry name" value="PrmA"/>
    <property type="match status" value="1"/>
</dbReference>
<comment type="caution">
    <text evidence="4">The sequence shown here is derived from an EMBL/GenBank/DDBJ whole genome shotgun (WGS) entry which is preliminary data.</text>
</comment>
<protein>
    <submittedName>
        <fullName evidence="4">Methyltransferase</fullName>
    </submittedName>
</protein>
<evidence type="ECO:0000256" key="3">
    <source>
        <dbReference type="ARBA" id="ARBA00022691"/>
    </source>
</evidence>
<dbReference type="PANTHER" id="PTHR45875">
    <property type="entry name" value="METHYLTRANSFERASE N6AMT1"/>
    <property type="match status" value="1"/>
</dbReference>
<sequence length="270" mass="29679">MIKETSTDTLTIAPHVAARRRTAVAGAPPCPTAAHEARDYRRSLERAAKSRTCADRPSDFSFRGRRWELMADVFAPTDSPSTGVALELLGIGADWQPPCTGPFLEMGCGAGVISVLAALSGAGQVYSCDINPAAVENTWRNAVHADVEDRVHVMQSDLFTALPPGKRFGQIFFSSNYVQAPVGFRYRTMHERAYVDAGYAVHRRYIAEAPRRLAPGGRALLHFSSRGDLDALHRIAEETGSRLRVVRRIRVPERTLDIEHQLIEITAVGD</sequence>